<evidence type="ECO:0000256" key="2">
    <source>
        <dbReference type="ARBA" id="ARBA00023235"/>
    </source>
</evidence>
<accession>A0A0G4JPE7</accession>
<dbReference type="RefSeq" id="WP_082152954.1">
    <property type="nucleotide sequence ID" value="NZ_CGIG01000001.1"/>
</dbReference>
<dbReference type="STRING" id="1109412.BN1221_00177"/>
<dbReference type="InterPro" id="IPR018187">
    <property type="entry name" value="Asp/Glu_racemase_AS_1"/>
</dbReference>
<dbReference type="Proteomes" id="UP000044377">
    <property type="component" value="Unassembled WGS sequence"/>
</dbReference>
<dbReference type="Gene3D" id="3.40.50.1860">
    <property type="match status" value="2"/>
</dbReference>
<dbReference type="NCBIfam" id="TIGR00035">
    <property type="entry name" value="asp_race"/>
    <property type="match status" value="1"/>
</dbReference>
<evidence type="ECO:0000256" key="1">
    <source>
        <dbReference type="ARBA" id="ARBA00007847"/>
    </source>
</evidence>
<protein>
    <submittedName>
        <fullName evidence="3">Aspartate racemase</fullName>
        <ecNumber evidence="3">5.1.1.13</ecNumber>
    </submittedName>
</protein>
<gene>
    <name evidence="3" type="ORF">BN1221_00177</name>
</gene>
<comment type="similarity">
    <text evidence="1">Belongs to the aspartate/glutamate racemases family.</text>
</comment>
<dbReference type="EC" id="5.1.1.13" evidence="3"/>
<dbReference type="InterPro" id="IPR001920">
    <property type="entry name" value="Asp/Glu_race"/>
</dbReference>
<dbReference type="PANTHER" id="PTHR21198:SF7">
    <property type="entry name" value="ASPARTATE-GLUTAMATE RACEMASE FAMILY"/>
    <property type="match status" value="1"/>
</dbReference>
<dbReference type="InterPro" id="IPR033134">
    <property type="entry name" value="Asp/Glu_racemase_AS_2"/>
</dbReference>
<dbReference type="InterPro" id="IPR004380">
    <property type="entry name" value="Asp_race"/>
</dbReference>
<reference evidence="4" key="1">
    <citation type="submission" date="2015-01" db="EMBL/GenBank/DDBJ databases">
        <authorList>
            <person name="Paterson Steve"/>
        </authorList>
    </citation>
    <scope>NUCLEOTIDE SEQUENCE [LARGE SCALE GENOMIC DNA]</scope>
    <source>
        <strain evidence="4">OBR1</strain>
    </source>
</reference>
<dbReference type="InterPro" id="IPR015942">
    <property type="entry name" value="Asp/Glu/hydantoin_racemase"/>
</dbReference>
<keyword evidence="4" id="KW-1185">Reference proteome</keyword>
<evidence type="ECO:0000313" key="3">
    <source>
        <dbReference type="EMBL" id="CPR13773.1"/>
    </source>
</evidence>
<organism evidence="3 4">
    <name type="scientific">Brenneria goodwinii</name>
    <dbReference type="NCBI Taxonomy" id="1109412"/>
    <lineage>
        <taxon>Bacteria</taxon>
        <taxon>Pseudomonadati</taxon>
        <taxon>Pseudomonadota</taxon>
        <taxon>Gammaproteobacteria</taxon>
        <taxon>Enterobacterales</taxon>
        <taxon>Pectobacteriaceae</taxon>
        <taxon>Brenneria</taxon>
    </lineage>
</organism>
<dbReference type="PANTHER" id="PTHR21198">
    <property type="entry name" value="GLUTAMATE RACEMASE"/>
    <property type="match status" value="1"/>
</dbReference>
<dbReference type="AlphaFoldDB" id="A0A0G4JPE7"/>
<keyword evidence="2 3" id="KW-0413">Isomerase</keyword>
<dbReference type="Pfam" id="PF01177">
    <property type="entry name" value="Asp_Glu_race"/>
    <property type="match status" value="1"/>
</dbReference>
<dbReference type="GO" id="GO:0047689">
    <property type="term" value="F:aspartate racemase activity"/>
    <property type="evidence" value="ECO:0007669"/>
    <property type="project" value="UniProtKB-EC"/>
</dbReference>
<sequence>MKTLGLIGGMSWESTIPYYSTINEYVKNQLGGLHSAKIILHSVDFHDIELLQSQGDWQQAARVLSDIAMGLEKAGAEAIVICTNTMHKVADAVENASQLPLLHIADATGESIAKQGMKKVGLLGTRYTMEQDFYRQRIHDRYGIDVIIPDSAGRETVNRVIYEELCQGKIDAGSRQAYREIITQLERQGAEGIILGCTEIPLLLSADDANVPLFDTTTLHAIAAAKYALS</sequence>
<dbReference type="PROSITE" id="PS00924">
    <property type="entry name" value="ASP_GLU_RACEMASE_2"/>
    <property type="match status" value="1"/>
</dbReference>
<dbReference type="OrthoDB" id="9803739at2"/>
<dbReference type="SUPFAM" id="SSF53681">
    <property type="entry name" value="Aspartate/glutamate racemase"/>
    <property type="match status" value="2"/>
</dbReference>
<evidence type="ECO:0000313" key="4">
    <source>
        <dbReference type="Proteomes" id="UP000044377"/>
    </source>
</evidence>
<dbReference type="EMBL" id="CGIG01000001">
    <property type="protein sequence ID" value="CPR13773.1"/>
    <property type="molecule type" value="Genomic_DNA"/>
</dbReference>
<dbReference type="PROSITE" id="PS00923">
    <property type="entry name" value="ASP_GLU_RACEMASE_1"/>
    <property type="match status" value="1"/>
</dbReference>
<proteinExistence type="inferred from homology"/>
<name>A0A0G4JPE7_9GAMM</name>